<name>A0A842HE69_9BACT</name>
<dbReference type="Gene3D" id="3.40.630.30">
    <property type="match status" value="1"/>
</dbReference>
<proteinExistence type="predicted"/>
<sequence>MLNLTAEALSRLDTPALTALLRAAPEPGTVRALWAVVKALPTVDLPLAAALLDVLAAEGMDLETLESSLEKDSASGTSETAPAPMVAWLQASLLEQAGETDAALSAWKVIAESGAYGHPGDALLAVARLQLRTGHPPLALATLREALRRGEESYGFWSRADRLARKLLPKFPMPERPLKIALLGSSTTTFYAATVRVAAVRDGFFPEIYEAPFGTWRQEILSESSGLYAFAPDVVVLATHWRDAGLATFAAEDEAGAVELLSAEEVPPVVAELKHGWGLLRERLGCPVIQHSFDLPAGDSGGALGANAPGGRIRCLRALNERLRREAPPGVAVLDLEALAAGAAGWVDPRQWYMHKQHPALDALPALANACLGLIRAVLGLSRKVLVLDLDNTLWGGVIGEDGLAGIRVGPPQAEGEAYAEFQRYARELKERGILLAVCSKNNEADARLPFEKHDGMVLGLEDFAVFVANWEDKPVNLRRIAETLNVGLDSFVFVDDNPVERARVRQELPQVAVPEIGADPAEFINILAGGRWFEALTLSEEDRVRHAAYQANAERRQLEAAAPDLNTFLRQLRMRVSHGPITEVNLERVAQLVGKTNQFNLTTRRHPAEALRRFAADPAGWTRVFRLKDRYGDNGLVGVVIATAPREGEWEVDTFLMSCRVIGRGLADYMVTTLLRTAAERGIRRVTGLYIPTEKNALVADFYFRSGFAARLDPAEQTRAEGPRHFVFEVGRQDLPAVPEGLFTVSE</sequence>
<dbReference type="InterPro" id="IPR036514">
    <property type="entry name" value="SGNH_hydro_sf"/>
</dbReference>
<dbReference type="InterPro" id="IPR036412">
    <property type="entry name" value="HAD-like_sf"/>
</dbReference>
<keyword evidence="2" id="KW-1185">Reference proteome</keyword>
<dbReference type="SUPFAM" id="SSF55729">
    <property type="entry name" value="Acyl-CoA N-acyltransferases (Nat)"/>
    <property type="match status" value="1"/>
</dbReference>
<dbReference type="EMBL" id="JACHVB010000021">
    <property type="protein sequence ID" value="MBC2594328.1"/>
    <property type="molecule type" value="Genomic_DNA"/>
</dbReference>
<dbReference type="NCBIfam" id="TIGR01681">
    <property type="entry name" value="HAD-SF-IIIC"/>
    <property type="match status" value="1"/>
</dbReference>
<dbReference type="InterPro" id="IPR010037">
    <property type="entry name" value="FkbH_domain"/>
</dbReference>
<organism evidence="1 2">
    <name type="scientific">Ruficoccus amylovorans</name>
    <dbReference type="NCBI Taxonomy" id="1804625"/>
    <lineage>
        <taxon>Bacteria</taxon>
        <taxon>Pseudomonadati</taxon>
        <taxon>Verrucomicrobiota</taxon>
        <taxon>Opitutia</taxon>
        <taxon>Puniceicoccales</taxon>
        <taxon>Cerasicoccaceae</taxon>
        <taxon>Ruficoccus</taxon>
    </lineage>
</organism>
<accession>A0A842HE69</accession>
<evidence type="ECO:0000313" key="2">
    <source>
        <dbReference type="Proteomes" id="UP000546464"/>
    </source>
</evidence>
<dbReference type="InterPro" id="IPR016181">
    <property type="entry name" value="Acyl_CoA_acyltransferase"/>
</dbReference>
<protein>
    <submittedName>
        <fullName evidence="1">HAD-IIIC family phosphatase</fullName>
    </submittedName>
</protein>
<dbReference type="Gene3D" id="3.40.50.1110">
    <property type="entry name" value="SGNH hydrolase"/>
    <property type="match status" value="1"/>
</dbReference>
<reference evidence="1 2" key="1">
    <citation type="submission" date="2020-07" db="EMBL/GenBank/DDBJ databases">
        <authorList>
            <person name="Feng X."/>
        </authorList>
    </citation>
    <scope>NUCLEOTIDE SEQUENCE [LARGE SCALE GENOMIC DNA]</scope>
    <source>
        <strain evidence="1 2">JCM31066</strain>
    </source>
</reference>
<gene>
    <name evidence="1" type="ORF">H5P28_08640</name>
</gene>
<comment type="caution">
    <text evidence="1">The sequence shown here is derived from an EMBL/GenBank/DDBJ whole genome shotgun (WGS) entry which is preliminary data.</text>
</comment>
<dbReference type="InterPro" id="IPR010033">
    <property type="entry name" value="HAD_SF_ppase_IIIC"/>
</dbReference>
<dbReference type="InterPro" id="IPR023214">
    <property type="entry name" value="HAD_sf"/>
</dbReference>
<dbReference type="Gene3D" id="3.40.50.1000">
    <property type="entry name" value="HAD superfamily/HAD-like"/>
    <property type="match status" value="1"/>
</dbReference>
<dbReference type="NCBIfam" id="TIGR01686">
    <property type="entry name" value="FkbH"/>
    <property type="match status" value="1"/>
</dbReference>
<dbReference type="RefSeq" id="WP_185675314.1">
    <property type="nucleotide sequence ID" value="NZ_JACHVB010000021.1"/>
</dbReference>
<dbReference type="SUPFAM" id="SSF56784">
    <property type="entry name" value="HAD-like"/>
    <property type="match status" value="1"/>
</dbReference>
<dbReference type="AlphaFoldDB" id="A0A842HE69"/>
<dbReference type="Proteomes" id="UP000546464">
    <property type="component" value="Unassembled WGS sequence"/>
</dbReference>
<evidence type="ECO:0000313" key="1">
    <source>
        <dbReference type="EMBL" id="MBC2594328.1"/>
    </source>
</evidence>
<dbReference type="GO" id="GO:0016788">
    <property type="term" value="F:hydrolase activity, acting on ester bonds"/>
    <property type="evidence" value="ECO:0007669"/>
    <property type="project" value="UniProtKB-ARBA"/>
</dbReference>